<sequence length="109" mass="12351">MRSEAAKSYTQRIWMAGNYANAEEICRTFCEQGMCVSISPTNYIYTGGEEAGFVVTLINYARFPKDPVSLKDLAFSLAMDLMNGLHQQSFSIEGPEETLFFSKRPEDMR</sequence>
<dbReference type="EMBL" id="KJ803031">
    <property type="protein sequence ID" value="AID16869.1"/>
    <property type="molecule type" value="Genomic_DNA"/>
</dbReference>
<reference evidence="1 2" key="1">
    <citation type="submission" date="2014-05" db="EMBL/GenBank/DDBJ databases">
        <title>Complete Genome Sequence of vBDshPR2C, a New N4-Like Lytic Phage Infecting Dinoroseobacter shibae.</title>
        <authorList>
            <person name="Cai L."/>
            <person name="Zhang R."/>
            <person name="Jiao N."/>
        </authorList>
    </citation>
    <scope>NUCLEOTIDE SEQUENCE [LARGE SCALE GENOMIC DNA]</scope>
</reference>
<evidence type="ECO:0000313" key="2">
    <source>
        <dbReference type="Proteomes" id="UP000031205"/>
    </source>
</evidence>
<dbReference type="Proteomes" id="UP000031205">
    <property type="component" value="Segment"/>
</dbReference>
<organism evidence="1 2">
    <name type="scientific">Dinoroseobacter phage vBDshPR2C</name>
    <dbReference type="NCBI Taxonomy" id="1498169"/>
    <lineage>
        <taxon>Viruses</taxon>
        <taxon>Duplodnaviria</taxon>
        <taxon>Heunggongvirae</taxon>
        <taxon>Uroviricota</taxon>
        <taxon>Caudoviricetes</taxon>
        <taxon>Schitoviridae</taxon>
        <taxon>Rhodovirinae</taxon>
        <taxon>Baltimorevirus</taxon>
        <taxon>Baltimorevirus DFL12</taxon>
    </lineage>
</organism>
<gene>
    <name evidence="1" type="ORF">vBDshPR2C_54</name>
</gene>
<protein>
    <submittedName>
        <fullName evidence="1">Uncharacterized protein</fullName>
    </submittedName>
</protein>
<name>A0A0A7CHI4_9CAUD</name>
<accession>A0A0A7CHI4</accession>
<proteinExistence type="predicted"/>
<evidence type="ECO:0000313" key="1">
    <source>
        <dbReference type="EMBL" id="AID16869.1"/>
    </source>
</evidence>